<gene>
    <name evidence="3" type="ORF">HGB38_16105</name>
</gene>
<organism evidence="3 4">
    <name type="scientific">Nocardia gamkensis</name>
    <dbReference type="NCBI Taxonomy" id="352869"/>
    <lineage>
        <taxon>Bacteria</taxon>
        <taxon>Bacillati</taxon>
        <taxon>Actinomycetota</taxon>
        <taxon>Actinomycetes</taxon>
        <taxon>Mycobacteriales</taxon>
        <taxon>Nocardiaceae</taxon>
        <taxon>Nocardia</taxon>
    </lineage>
</organism>
<feature type="transmembrane region" description="Helical" evidence="2">
    <location>
        <begin position="118"/>
        <end position="137"/>
    </location>
</feature>
<feature type="transmembrane region" description="Helical" evidence="2">
    <location>
        <begin position="143"/>
        <end position="162"/>
    </location>
</feature>
<keyword evidence="4" id="KW-1185">Reference proteome</keyword>
<comment type="caution">
    <text evidence="3">The sequence shown here is derived from an EMBL/GenBank/DDBJ whole genome shotgun (WGS) entry which is preliminary data.</text>
</comment>
<dbReference type="Proteomes" id="UP000540698">
    <property type="component" value="Unassembled WGS sequence"/>
</dbReference>
<sequence>MARLTGRSRTALSEAAGGDHVPTWETTEAFVKACGGDIGTWLAKWERVQDQLSQSGRRTTNGPSASTTQHTGNQPVQTSVENVPKRRTPDRGEGGAEVLLRLWQEQHAQARQSENHRAVMTLVVVIGAVGGMAYVALQSDSRITSAAVASAVGLLGVFGALISAKYYERFKLHVYGANHFHRRLDELYPELRIEQLWSENENQHRRKYKVLSGIRLHHLWVAAHLGIALLGGTVAIVVLAR</sequence>
<dbReference type="AlphaFoldDB" id="A0A7X6L4Y3"/>
<proteinExistence type="predicted"/>
<dbReference type="EMBL" id="JAAXOS010000007">
    <property type="protein sequence ID" value="NKY27739.1"/>
    <property type="molecule type" value="Genomic_DNA"/>
</dbReference>
<feature type="compositionally biased region" description="Polar residues" evidence="1">
    <location>
        <begin position="52"/>
        <end position="81"/>
    </location>
</feature>
<evidence type="ECO:0000256" key="2">
    <source>
        <dbReference type="SAM" id="Phobius"/>
    </source>
</evidence>
<accession>A0A7X6L4Y3</accession>
<evidence type="ECO:0000313" key="3">
    <source>
        <dbReference type="EMBL" id="NKY27739.1"/>
    </source>
</evidence>
<evidence type="ECO:0000313" key="4">
    <source>
        <dbReference type="Proteomes" id="UP000540698"/>
    </source>
</evidence>
<evidence type="ECO:0000256" key="1">
    <source>
        <dbReference type="SAM" id="MobiDB-lite"/>
    </source>
</evidence>
<feature type="compositionally biased region" description="Basic and acidic residues" evidence="1">
    <location>
        <begin position="83"/>
        <end position="92"/>
    </location>
</feature>
<protein>
    <submittedName>
        <fullName evidence="3">DUF5353 domain-containing protein</fullName>
    </submittedName>
</protein>
<feature type="transmembrane region" description="Helical" evidence="2">
    <location>
        <begin position="219"/>
        <end position="240"/>
    </location>
</feature>
<feature type="region of interest" description="Disordered" evidence="1">
    <location>
        <begin position="52"/>
        <end position="92"/>
    </location>
</feature>
<keyword evidence="2" id="KW-0472">Membrane</keyword>
<keyword evidence="2" id="KW-0812">Transmembrane</keyword>
<reference evidence="3 4" key="1">
    <citation type="submission" date="2020-04" db="EMBL/GenBank/DDBJ databases">
        <title>MicrobeNet Type strains.</title>
        <authorList>
            <person name="Nicholson A.C."/>
        </authorList>
    </citation>
    <scope>NUCLEOTIDE SEQUENCE [LARGE SCALE GENOMIC DNA]</scope>
    <source>
        <strain evidence="3 4">DSM 44956</strain>
    </source>
</reference>
<keyword evidence="2" id="KW-1133">Transmembrane helix</keyword>
<name>A0A7X6L4Y3_9NOCA</name>